<proteinExistence type="predicted"/>
<dbReference type="STRING" id="933084.A0A067QFX2"/>
<dbReference type="InParanoid" id="A0A067QFX2"/>
<dbReference type="SMART" id="SM00225">
    <property type="entry name" value="BTB"/>
    <property type="match status" value="1"/>
</dbReference>
<dbReference type="OrthoDB" id="3357985at2759"/>
<dbReference type="CDD" id="cd18186">
    <property type="entry name" value="BTB_POZ_ZBTB_KLHL-like"/>
    <property type="match status" value="1"/>
</dbReference>
<feature type="domain" description="BTB" evidence="1">
    <location>
        <begin position="26"/>
        <end position="97"/>
    </location>
</feature>
<dbReference type="HOGENOM" id="CLU_052397_0_1_1"/>
<gene>
    <name evidence="2" type="ORF">JAAARDRAFT_512035</name>
</gene>
<dbReference type="Gene3D" id="3.30.710.10">
    <property type="entry name" value="Potassium Channel Kv1.1, Chain A"/>
    <property type="match status" value="1"/>
</dbReference>
<evidence type="ECO:0000313" key="3">
    <source>
        <dbReference type="Proteomes" id="UP000027265"/>
    </source>
</evidence>
<dbReference type="AlphaFoldDB" id="A0A067QFX2"/>
<evidence type="ECO:0000313" key="2">
    <source>
        <dbReference type="EMBL" id="KDQ61496.1"/>
    </source>
</evidence>
<sequence>MPSTTTAMEIVPIYSDAPAPFNKRTGDIILGSSDNVDFRTFKAILALASPVFDTMFGLPQSKGEAVDETSGESKDGVPVVPFAERSPVITNMLAFCYPTRNPTLKSLEEVLDLWEVARKYDMEALIEWLGLQLVEKRFHEKEPVRAYALGCRYHADSLIKAAAQWSLQFPITDLYKNFDELEDISAGTLVRLLKFHNRCSDVASSLAAGREFPWMTSTRYNFLNCSGCQRGDGWVPVDRSTEAFGARNWWMEFMKNAQEALKARPCKASIMIEEISMEPLKKAQKSCSKCGPLAHMELKDVIDVLGGEIEKVTSQILLEAGF</sequence>
<accession>A0A067QFX2</accession>
<protein>
    <recommendedName>
        <fullName evidence="1">BTB domain-containing protein</fullName>
    </recommendedName>
</protein>
<dbReference type="EMBL" id="KL197712">
    <property type="protein sequence ID" value="KDQ61496.1"/>
    <property type="molecule type" value="Genomic_DNA"/>
</dbReference>
<dbReference type="InterPro" id="IPR000210">
    <property type="entry name" value="BTB/POZ_dom"/>
</dbReference>
<organism evidence="2 3">
    <name type="scientific">Jaapia argillacea MUCL 33604</name>
    <dbReference type="NCBI Taxonomy" id="933084"/>
    <lineage>
        <taxon>Eukaryota</taxon>
        <taxon>Fungi</taxon>
        <taxon>Dikarya</taxon>
        <taxon>Basidiomycota</taxon>
        <taxon>Agaricomycotina</taxon>
        <taxon>Agaricomycetes</taxon>
        <taxon>Agaricomycetidae</taxon>
        <taxon>Jaapiales</taxon>
        <taxon>Jaapiaceae</taxon>
        <taxon>Jaapia</taxon>
    </lineage>
</organism>
<dbReference type="Proteomes" id="UP000027265">
    <property type="component" value="Unassembled WGS sequence"/>
</dbReference>
<dbReference type="Pfam" id="PF00651">
    <property type="entry name" value="BTB"/>
    <property type="match status" value="1"/>
</dbReference>
<evidence type="ECO:0000259" key="1">
    <source>
        <dbReference type="PROSITE" id="PS50097"/>
    </source>
</evidence>
<dbReference type="InterPro" id="IPR011333">
    <property type="entry name" value="SKP1/BTB/POZ_sf"/>
</dbReference>
<dbReference type="SUPFAM" id="SSF54695">
    <property type="entry name" value="POZ domain"/>
    <property type="match status" value="1"/>
</dbReference>
<reference evidence="3" key="1">
    <citation type="journal article" date="2014" name="Proc. Natl. Acad. Sci. U.S.A.">
        <title>Extensive sampling of basidiomycete genomes demonstrates inadequacy of the white-rot/brown-rot paradigm for wood decay fungi.</title>
        <authorList>
            <person name="Riley R."/>
            <person name="Salamov A.A."/>
            <person name="Brown D.W."/>
            <person name="Nagy L.G."/>
            <person name="Floudas D."/>
            <person name="Held B.W."/>
            <person name="Levasseur A."/>
            <person name="Lombard V."/>
            <person name="Morin E."/>
            <person name="Otillar R."/>
            <person name="Lindquist E.A."/>
            <person name="Sun H."/>
            <person name="LaButti K.M."/>
            <person name="Schmutz J."/>
            <person name="Jabbour D."/>
            <person name="Luo H."/>
            <person name="Baker S.E."/>
            <person name="Pisabarro A.G."/>
            <person name="Walton J.D."/>
            <person name="Blanchette R.A."/>
            <person name="Henrissat B."/>
            <person name="Martin F."/>
            <person name="Cullen D."/>
            <person name="Hibbett D.S."/>
            <person name="Grigoriev I.V."/>
        </authorList>
    </citation>
    <scope>NUCLEOTIDE SEQUENCE [LARGE SCALE GENOMIC DNA]</scope>
    <source>
        <strain evidence="3">MUCL 33604</strain>
    </source>
</reference>
<dbReference type="PROSITE" id="PS50097">
    <property type="entry name" value="BTB"/>
    <property type="match status" value="1"/>
</dbReference>
<name>A0A067QFX2_9AGAM</name>
<keyword evidence="3" id="KW-1185">Reference proteome</keyword>